<organism evidence="4 5">
    <name type="scientific">Pseudovibrio axinellae</name>
    <dbReference type="NCBI Taxonomy" id="989403"/>
    <lineage>
        <taxon>Bacteria</taxon>
        <taxon>Pseudomonadati</taxon>
        <taxon>Pseudomonadota</taxon>
        <taxon>Alphaproteobacteria</taxon>
        <taxon>Hyphomicrobiales</taxon>
        <taxon>Stappiaceae</taxon>
        <taxon>Pseudovibrio</taxon>
    </lineage>
</organism>
<dbReference type="SUPFAM" id="SSF54593">
    <property type="entry name" value="Glyoxalase/Bleomycin resistance protein/Dihydroxybiphenyl dioxygenase"/>
    <property type="match status" value="1"/>
</dbReference>
<dbReference type="PANTHER" id="PTHR21366:SF14">
    <property type="entry name" value="GLYOXALASE DOMAIN-CONTAINING PROTEIN 5"/>
    <property type="match status" value="1"/>
</dbReference>
<name>A0A166B2T3_9HYPH</name>
<sequence>MRLVSLDHVVLTVHDIEQTSRFYQDVLGMEEIVFGGGRRALHFGQQKINLQPVDVSQEPLAQAQVPGTADLCFLVENLDAAIARLSAAAIVIVEGPVFRTGASSPLLSIYIRDPDGNLIELSQPQDVVIASDERADTAGKNKQNNRPKSNR</sequence>
<keyword evidence="1" id="KW-0479">Metal-binding</keyword>
<feature type="region of interest" description="Disordered" evidence="2">
    <location>
        <begin position="130"/>
        <end position="151"/>
    </location>
</feature>
<evidence type="ECO:0000313" key="4">
    <source>
        <dbReference type="EMBL" id="KZL21839.1"/>
    </source>
</evidence>
<dbReference type="EMBL" id="LMCB01000002">
    <property type="protein sequence ID" value="KZL21839.1"/>
    <property type="molecule type" value="Genomic_DNA"/>
</dbReference>
<reference evidence="4 5" key="1">
    <citation type="journal article" date="2016" name="Front. Microbiol.">
        <title>Comparative Genomic Analysis Reveals a Diverse Repertoire of Genes Involved in Prokaryote-Eukaryote Interactions within the Pseudovibrio Genus.</title>
        <authorList>
            <person name="Romano S."/>
            <person name="Fernandez-Guerra A."/>
            <person name="Reen F.J."/>
            <person name="Glockner F.O."/>
            <person name="Crowley S.P."/>
            <person name="O'Sullivan O."/>
            <person name="Cotter P.D."/>
            <person name="Adams C."/>
            <person name="Dobson A.D."/>
            <person name="O'Gara F."/>
        </authorList>
    </citation>
    <scope>NUCLEOTIDE SEQUENCE [LARGE SCALE GENOMIC DNA]</scope>
    <source>
        <strain evidence="4 5">Ad2</strain>
    </source>
</reference>
<dbReference type="GO" id="GO:0004462">
    <property type="term" value="F:lactoylglutathione lyase activity"/>
    <property type="evidence" value="ECO:0007669"/>
    <property type="project" value="InterPro"/>
</dbReference>
<dbReference type="CDD" id="cd07253">
    <property type="entry name" value="GLOD5"/>
    <property type="match status" value="1"/>
</dbReference>
<dbReference type="Gene3D" id="3.10.180.10">
    <property type="entry name" value="2,3-Dihydroxybiphenyl 1,2-Dioxygenase, domain 1"/>
    <property type="match status" value="1"/>
</dbReference>
<evidence type="ECO:0000313" key="5">
    <source>
        <dbReference type="Proteomes" id="UP000076577"/>
    </source>
</evidence>
<dbReference type="STRING" id="989403.SAMN05421798_104259"/>
<dbReference type="PANTHER" id="PTHR21366">
    <property type="entry name" value="GLYOXALASE FAMILY PROTEIN"/>
    <property type="match status" value="1"/>
</dbReference>
<dbReference type="PROSITE" id="PS00934">
    <property type="entry name" value="GLYOXALASE_I_1"/>
    <property type="match status" value="1"/>
</dbReference>
<dbReference type="OrthoDB" id="5243302at2"/>
<dbReference type="PROSITE" id="PS51819">
    <property type="entry name" value="VOC"/>
    <property type="match status" value="1"/>
</dbReference>
<feature type="domain" description="VOC" evidence="3">
    <location>
        <begin position="5"/>
        <end position="124"/>
    </location>
</feature>
<dbReference type="InterPro" id="IPR029068">
    <property type="entry name" value="Glyas_Bleomycin-R_OHBP_Dase"/>
</dbReference>
<dbReference type="Proteomes" id="UP000076577">
    <property type="component" value="Unassembled WGS sequence"/>
</dbReference>
<dbReference type="InterPro" id="IPR037523">
    <property type="entry name" value="VOC_core"/>
</dbReference>
<dbReference type="GO" id="GO:0046872">
    <property type="term" value="F:metal ion binding"/>
    <property type="evidence" value="ECO:0007669"/>
    <property type="project" value="UniProtKB-KW"/>
</dbReference>
<dbReference type="InterPro" id="IPR018146">
    <property type="entry name" value="Glyoxalase_1_CS"/>
</dbReference>
<protein>
    <submittedName>
        <fullName evidence="4">Virulence protein</fullName>
    </submittedName>
</protein>
<evidence type="ECO:0000256" key="1">
    <source>
        <dbReference type="ARBA" id="ARBA00022723"/>
    </source>
</evidence>
<accession>A0A166B2T3</accession>
<evidence type="ECO:0000259" key="3">
    <source>
        <dbReference type="PROSITE" id="PS51819"/>
    </source>
</evidence>
<gene>
    <name evidence="4" type="ORF">PsAD2_00265</name>
</gene>
<dbReference type="RefSeq" id="WP_068001017.1">
    <property type="nucleotide sequence ID" value="NZ_LMCB01000002.1"/>
</dbReference>
<dbReference type="InterPro" id="IPR004360">
    <property type="entry name" value="Glyas_Fos-R_dOase_dom"/>
</dbReference>
<dbReference type="AlphaFoldDB" id="A0A166B2T3"/>
<evidence type="ECO:0000256" key="2">
    <source>
        <dbReference type="SAM" id="MobiDB-lite"/>
    </source>
</evidence>
<comment type="caution">
    <text evidence="4">The sequence shown here is derived from an EMBL/GenBank/DDBJ whole genome shotgun (WGS) entry which is preliminary data.</text>
</comment>
<dbReference type="Pfam" id="PF00903">
    <property type="entry name" value="Glyoxalase"/>
    <property type="match status" value="1"/>
</dbReference>
<keyword evidence="5" id="KW-1185">Reference proteome</keyword>
<proteinExistence type="predicted"/>
<dbReference type="PATRIC" id="fig|989403.3.peg.284"/>
<dbReference type="InterPro" id="IPR050383">
    <property type="entry name" value="GlyoxalaseI/FosfomycinResist"/>
</dbReference>